<organism evidence="2 3">
    <name type="scientific">Bartonella ancashensis</name>
    <dbReference type="NCBI Taxonomy" id="1318743"/>
    <lineage>
        <taxon>Bacteria</taxon>
        <taxon>Pseudomonadati</taxon>
        <taxon>Pseudomonadota</taxon>
        <taxon>Alphaproteobacteria</taxon>
        <taxon>Hyphomicrobiales</taxon>
        <taxon>Bartonellaceae</taxon>
        <taxon>Bartonella</taxon>
    </lineage>
</organism>
<evidence type="ECO:0000313" key="3">
    <source>
        <dbReference type="Proteomes" id="UP000057213"/>
    </source>
</evidence>
<accession>A0A0M4M2D9</accession>
<proteinExistence type="predicted"/>
<evidence type="ECO:0000256" key="1">
    <source>
        <dbReference type="SAM" id="Phobius"/>
    </source>
</evidence>
<gene>
    <name evidence="2" type="ORF">PU02_0210</name>
</gene>
<feature type="transmembrane region" description="Helical" evidence="1">
    <location>
        <begin position="35"/>
        <end position="53"/>
    </location>
</feature>
<keyword evidence="3" id="KW-1185">Reference proteome</keyword>
<feature type="transmembrane region" description="Helical" evidence="1">
    <location>
        <begin position="12"/>
        <end position="29"/>
    </location>
</feature>
<dbReference type="RefSeq" id="WP_053943705.1">
    <property type="nucleotide sequence ID" value="NZ_CP010401.1"/>
</dbReference>
<dbReference type="PATRIC" id="fig|1318743.3.peg.219"/>
<dbReference type="STRING" id="1318743.PU02_0210"/>
<sequence length="145" mass="17062">MFFLCFNVSNGFGSLMLSFPLHMLFLVMNNVGEELLDLTLCLVFSMAFTFCLLSESLLRKISNRVLNTFSDVLVSRCTIYKIEFLNPVIIFSTVMSFIPHCLMHLDINYLKRKYVRVTLMHIGVLQYETELNYQKEKLFFFLRDL</sequence>
<evidence type="ECO:0000313" key="2">
    <source>
        <dbReference type="EMBL" id="ALE03024.1"/>
    </source>
</evidence>
<dbReference type="KEGG" id="banc:PU02_0210"/>
<dbReference type="Proteomes" id="UP000057213">
    <property type="component" value="Chromosome"/>
</dbReference>
<keyword evidence="1" id="KW-0812">Transmembrane</keyword>
<dbReference type="AlphaFoldDB" id="A0A0M4M2D9"/>
<name>A0A0M4M2D9_9HYPH</name>
<dbReference type="EMBL" id="CP010401">
    <property type="protein sequence ID" value="ALE03024.1"/>
    <property type="molecule type" value="Genomic_DNA"/>
</dbReference>
<keyword evidence="1" id="KW-0472">Membrane</keyword>
<reference evidence="2 3" key="1">
    <citation type="journal article" date="2015" name="Genome Announc.">
        <title>Complete Genome Sequence of Bartonella ancashensis Strain 20.00, Isolated from the Blood of a Patient with Verruga Peruana.</title>
        <authorList>
            <person name="Hang J."/>
            <person name="Mullins K.E."/>
            <person name="Clifford R.J."/>
            <person name="Onmus-Leone F."/>
            <person name="Yang Y."/>
            <person name="Jiang J."/>
            <person name="Leguia M."/>
            <person name="Kasper M.R."/>
            <person name="Maguina C."/>
            <person name="Lesho E.P."/>
            <person name="Jarman R.G."/>
            <person name="Richards A.L."/>
            <person name="Blazes D."/>
        </authorList>
    </citation>
    <scope>NUCLEOTIDE SEQUENCE [LARGE SCALE GENOMIC DNA]</scope>
    <source>
        <strain evidence="2 3">20.00</strain>
    </source>
</reference>
<protein>
    <submittedName>
        <fullName evidence="2">Uncharacterized protein</fullName>
    </submittedName>
</protein>
<keyword evidence="1" id="KW-1133">Transmembrane helix</keyword>